<dbReference type="EMBL" id="VSLA01000008">
    <property type="protein sequence ID" value="TYC86628.1"/>
    <property type="molecule type" value="Genomic_DNA"/>
</dbReference>
<organism evidence="1 2">
    <name type="scientific">Acetobacterium wieringae</name>
    <dbReference type="NCBI Taxonomy" id="52694"/>
    <lineage>
        <taxon>Bacteria</taxon>
        <taxon>Bacillati</taxon>
        <taxon>Bacillota</taxon>
        <taxon>Clostridia</taxon>
        <taxon>Eubacteriales</taxon>
        <taxon>Eubacteriaceae</taxon>
        <taxon>Acetobacterium</taxon>
    </lineage>
</organism>
<dbReference type="Proteomes" id="UP000322619">
    <property type="component" value="Unassembled WGS sequence"/>
</dbReference>
<gene>
    <name evidence="1" type="ORF">FXB42_05930</name>
</gene>
<reference evidence="1 2" key="1">
    <citation type="submission" date="2019-08" db="EMBL/GenBank/DDBJ databases">
        <title>Isolation and enrichment of carboxydotrophic bacteria from anaerobic sludge for the production of bio-based chemicals from syngas.</title>
        <authorList>
            <person name="Antares A.L."/>
            <person name="Moreira J."/>
            <person name="Diender M."/>
            <person name="Parshina S.N."/>
            <person name="Stams A.J.M."/>
            <person name="Alves M."/>
            <person name="Alves J.I."/>
            <person name="Sousa D.Z."/>
        </authorList>
    </citation>
    <scope>NUCLEOTIDE SEQUENCE [LARGE SCALE GENOMIC DNA]</scope>
    <source>
        <strain evidence="1 2">JM</strain>
    </source>
</reference>
<protein>
    <submittedName>
        <fullName evidence="1">Zinc ribbon domain-containing protein</fullName>
    </submittedName>
</protein>
<evidence type="ECO:0000313" key="2">
    <source>
        <dbReference type="Proteomes" id="UP000322619"/>
    </source>
</evidence>
<comment type="caution">
    <text evidence="1">The sequence shown here is derived from an EMBL/GenBank/DDBJ whole genome shotgun (WGS) entry which is preliminary data.</text>
</comment>
<proteinExistence type="predicted"/>
<dbReference type="AlphaFoldDB" id="A0A5D0WRY3"/>
<sequence length="165" mass="18520">MSKMPKYCPKCTYILSIDDTKCSFCGMVITTGTVVDKKIADEFLEEEMMASGSFSREFLDGGREMTPAKETKSLQTDDVILTDELIADEIIGDKWFSDETEKAFEVMSLSRGLLDQGREMMPAVETRILTTNDELFAEEMIGDEITADGFLANKNRPNLPKSMQL</sequence>
<accession>A0A5D0WRY3</accession>
<name>A0A5D0WRY3_9FIRM</name>
<evidence type="ECO:0000313" key="1">
    <source>
        <dbReference type="EMBL" id="TYC86628.1"/>
    </source>
</evidence>